<dbReference type="Gene3D" id="3.30.420.40">
    <property type="match status" value="1"/>
</dbReference>
<dbReference type="AlphaFoldDB" id="A0A420F0N8"/>
<evidence type="ECO:0000313" key="3">
    <source>
        <dbReference type="Proteomes" id="UP000285744"/>
    </source>
</evidence>
<dbReference type="InterPro" id="IPR056546">
    <property type="entry name" value="MreB_MamK-like"/>
</dbReference>
<feature type="compositionally biased region" description="Low complexity" evidence="1">
    <location>
        <begin position="12"/>
        <end position="27"/>
    </location>
</feature>
<name>A0A420F0N8_9ACTN</name>
<evidence type="ECO:0000313" key="2">
    <source>
        <dbReference type="EMBL" id="RKF26498.1"/>
    </source>
</evidence>
<feature type="region of interest" description="Disordered" evidence="1">
    <location>
        <begin position="1"/>
        <end position="27"/>
    </location>
</feature>
<dbReference type="Pfam" id="PF06723">
    <property type="entry name" value="MreB_Mbl"/>
    <property type="match status" value="1"/>
</dbReference>
<dbReference type="Proteomes" id="UP000285744">
    <property type="component" value="Unassembled WGS sequence"/>
</dbReference>
<comment type="caution">
    <text evidence="2">The sequence shown here is derived from an EMBL/GenBank/DDBJ whole genome shotgun (WGS) entry which is preliminary data.</text>
</comment>
<reference evidence="2 3" key="1">
    <citation type="journal article" date="2018" name="Int. J. Syst. Evol. Microbiol.">
        <title>Micromonospora globbae sp. nov., an endophytic actinomycete isolated from roots of Globba winitii C. H. Wright.</title>
        <authorList>
            <person name="Kuncharoen N."/>
            <person name="Pittayakhajonwut P."/>
            <person name="Tanasupawat S."/>
        </authorList>
    </citation>
    <scope>NUCLEOTIDE SEQUENCE [LARGE SCALE GENOMIC DNA]</scope>
    <source>
        <strain evidence="2 3">WPS1-2</strain>
    </source>
</reference>
<evidence type="ECO:0000256" key="1">
    <source>
        <dbReference type="SAM" id="MobiDB-lite"/>
    </source>
</evidence>
<dbReference type="RefSeq" id="WP_120329295.1">
    <property type="nucleotide sequence ID" value="NZ_RAQQ01000010.1"/>
</dbReference>
<dbReference type="OrthoDB" id="4323471at2"/>
<protein>
    <submittedName>
        <fullName evidence="2">Cell shape-determining protein MreB</fullName>
    </submittedName>
</protein>
<sequence>MTASVNLSPLNRPAGRPTTGAGGRPAATPTAVAVDLGSCTVGVWASHRGTLTGPCGDAFSSAGRLVRRGRVVDVDGCALLLDQLVRRYDEPLPAGAVVVACRPLLAAESDQAAMRRVLDTVFAPSRILFVDAVRAAAIGSGAAAGTLLMADIGAQVSEVAVLSQGRVVAARRANVGTMDLAHGTAAGLLGDVVANQVRDLRRDLPAADLAAAKARGMLVVGDGALQPDLTMALSKLLRLRVHRAPTPRTAALNGAALAAMAALRHPAPPRTRTWPVS</sequence>
<proteinExistence type="predicted"/>
<accession>A0A420F0N8</accession>
<dbReference type="SUPFAM" id="SSF53067">
    <property type="entry name" value="Actin-like ATPase domain"/>
    <property type="match status" value="1"/>
</dbReference>
<dbReference type="EMBL" id="RAQQ01000010">
    <property type="protein sequence ID" value="RKF26498.1"/>
    <property type="molecule type" value="Genomic_DNA"/>
</dbReference>
<dbReference type="InterPro" id="IPR043129">
    <property type="entry name" value="ATPase_NBD"/>
</dbReference>
<organism evidence="2 3">
    <name type="scientific">Micromonospora globbae</name>
    <dbReference type="NCBI Taxonomy" id="1894969"/>
    <lineage>
        <taxon>Bacteria</taxon>
        <taxon>Bacillati</taxon>
        <taxon>Actinomycetota</taxon>
        <taxon>Actinomycetes</taxon>
        <taxon>Micromonosporales</taxon>
        <taxon>Micromonosporaceae</taxon>
        <taxon>Micromonospora</taxon>
    </lineage>
</organism>
<gene>
    <name evidence="2" type="ORF">D7I43_16015</name>
</gene>